<evidence type="ECO:0000313" key="2">
    <source>
        <dbReference type="Proteomes" id="UP000811545"/>
    </source>
</evidence>
<dbReference type="Proteomes" id="UP000811545">
    <property type="component" value="Unassembled WGS sequence"/>
</dbReference>
<proteinExistence type="predicted"/>
<sequence>MSVLNTARTFEDLGVAAYSGAGQLLTDVNFLLTAGKIVSIEARHAAWIRYIMNPKTNSFANSEVVDNNGLEISKSPSQVLSAAGGFVRNRIIFSGLPTS</sequence>
<dbReference type="EMBL" id="QLTW01000379">
    <property type="protein sequence ID" value="MBT9146206.1"/>
    <property type="molecule type" value="Genomic_DNA"/>
</dbReference>
<name>A0A9E2BIG8_PSYF1</name>
<protein>
    <submittedName>
        <fullName evidence="1">Uncharacterized protein</fullName>
    </submittedName>
</protein>
<gene>
    <name evidence="1" type="ORF">DDT42_02088</name>
</gene>
<organism evidence="1 2">
    <name type="scientific">Psychracetigena formicireducens</name>
    <dbReference type="NCBI Taxonomy" id="2986056"/>
    <lineage>
        <taxon>Bacteria</taxon>
        <taxon>Bacillati</taxon>
        <taxon>Candidatus Lithacetigenota</taxon>
        <taxon>Candidatus Psychracetigena</taxon>
    </lineage>
</organism>
<comment type="caution">
    <text evidence="1">The sequence shown here is derived from an EMBL/GenBank/DDBJ whole genome shotgun (WGS) entry which is preliminary data.</text>
</comment>
<accession>A0A9E2BIG8</accession>
<dbReference type="Pfam" id="PF13668">
    <property type="entry name" value="Ferritin_2"/>
    <property type="match status" value="1"/>
</dbReference>
<evidence type="ECO:0000313" key="1">
    <source>
        <dbReference type="EMBL" id="MBT9146206.1"/>
    </source>
</evidence>
<reference evidence="1 2" key="1">
    <citation type="journal article" date="2021" name="bioRxiv">
        <title>Unique metabolic strategies in Hadean analogues reveal hints for primordial physiology.</title>
        <authorList>
            <person name="Nobu M.K."/>
            <person name="Nakai R."/>
            <person name="Tamazawa S."/>
            <person name="Mori H."/>
            <person name="Toyoda A."/>
            <person name="Ijiri A."/>
            <person name="Suzuki S."/>
            <person name="Kurokawa K."/>
            <person name="Kamagata Y."/>
            <person name="Tamaki H."/>
        </authorList>
    </citation>
    <scope>NUCLEOTIDE SEQUENCE [LARGE SCALE GENOMIC DNA]</scope>
    <source>
        <strain evidence="1">BS525</strain>
    </source>
</reference>
<dbReference type="AlphaFoldDB" id="A0A9E2BIG8"/>